<feature type="domain" description="Cupin type-2" evidence="1">
    <location>
        <begin position="42"/>
        <end position="109"/>
    </location>
</feature>
<dbReference type="PATRIC" id="fig|862908.3.peg.2382"/>
<dbReference type="STRING" id="862908.BMS_2497"/>
<dbReference type="SUPFAM" id="SSF51182">
    <property type="entry name" value="RmlC-like cupins"/>
    <property type="match status" value="1"/>
</dbReference>
<dbReference type="RefSeq" id="WP_014245065.1">
    <property type="nucleotide sequence ID" value="NC_016620.1"/>
</dbReference>
<evidence type="ECO:0000313" key="3">
    <source>
        <dbReference type="Proteomes" id="UP000008963"/>
    </source>
</evidence>
<dbReference type="Gene3D" id="2.60.120.10">
    <property type="entry name" value="Jelly Rolls"/>
    <property type="match status" value="1"/>
</dbReference>
<protein>
    <recommendedName>
        <fullName evidence="1">Cupin type-2 domain-containing protein</fullName>
    </recommendedName>
</protein>
<dbReference type="OrthoDB" id="116921at2"/>
<dbReference type="KEGG" id="bmx:BMS_2497"/>
<dbReference type="EMBL" id="FQ312005">
    <property type="protein sequence ID" value="CBW27288.1"/>
    <property type="molecule type" value="Genomic_DNA"/>
</dbReference>
<keyword evidence="3" id="KW-1185">Reference proteome</keyword>
<reference evidence="3" key="1">
    <citation type="journal article" date="2013" name="ISME J.">
        <title>A small predatory core genome in the divergent marine Bacteriovorax marinus SJ and the terrestrial Bdellovibrio bacteriovorus.</title>
        <authorList>
            <person name="Crossman L.C."/>
            <person name="Chen H."/>
            <person name="Cerdeno-Tarraga A.M."/>
            <person name="Brooks K."/>
            <person name="Quail M.A."/>
            <person name="Pineiro S.A."/>
            <person name="Hobley L."/>
            <person name="Sockett R.E."/>
            <person name="Bentley S.D."/>
            <person name="Parkhill J."/>
            <person name="Williams H.N."/>
            <person name="Stine O.C."/>
        </authorList>
    </citation>
    <scope>NUCLEOTIDE SEQUENCE [LARGE SCALE GENOMIC DNA]</scope>
    <source>
        <strain evidence="3">ATCC BAA-682 / DSM 15412 / SJ</strain>
    </source>
</reference>
<name>E1X5G7_HALMS</name>
<dbReference type="Pfam" id="PF07883">
    <property type="entry name" value="Cupin_2"/>
    <property type="match status" value="1"/>
</dbReference>
<evidence type="ECO:0000259" key="1">
    <source>
        <dbReference type="Pfam" id="PF07883"/>
    </source>
</evidence>
<accession>E1X5G7</accession>
<dbReference type="HOGENOM" id="CLU_1989516_0_0_7"/>
<proteinExistence type="predicted"/>
<evidence type="ECO:0000313" key="2">
    <source>
        <dbReference type="EMBL" id="CBW27288.1"/>
    </source>
</evidence>
<dbReference type="Proteomes" id="UP000008963">
    <property type="component" value="Chromosome"/>
</dbReference>
<organism evidence="2 3">
    <name type="scientific">Halobacteriovorax marinus (strain ATCC BAA-682 / DSM 15412 / SJ)</name>
    <name type="common">Bacteriovorax marinus</name>
    <dbReference type="NCBI Taxonomy" id="862908"/>
    <lineage>
        <taxon>Bacteria</taxon>
        <taxon>Pseudomonadati</taxon>
        <taxon>Bdellovibrionota</taxon>
        <taxon>Bacteriovoracia</taxon>
        <taxon>Bacteriovoracales</taxon>
        <taxon>Halobacteriovoraceae</taxon>
        <taxon>Halobacteriovorax</taxon>
    </lineage>
</organism>
<sequence length="125" mass="14361">MEIKRSSELNHKLPTSNSEKDYPFALSAEVFKTNQLFLYSEKVRPGTKASAPHYHRSIDEIIYVTNGELIAVEGSKETKLESGDFVIFKANSELLHYLENRTGTEATFLIFRRNTKNDDVKFELD</sequence>
<dbReference type="InterPro" id="IPR011051">
    <property type="entry name" value="RmlC_Cupin_sf"/>
</dbReference>
<dbReference type="eggNOG" id="COG3837">
    <property type="taxonomic scope" value="Bacteria"/>
</dbReference>
<dbReference type="AlphaFoldDB" id="E1X5G7"/>
<gene>
    <name evidence="2" type="ordered locus">BMS_2497</name>
</gene>
<dbReference type="InterPro" id="IPR013096">
    <property type="entry name" value="Cupin_2"/>
</dbReference>
<dbReference type="InterPro" id="IPR014710">
    <property type="entry name" value="RmlC-like_jellyroll"/>
</dbReference>